<keyword evidence="7" id="KW-1185">Reference proteome</keyword>
<dbReference type="AlphaFoldDB" id="A0A1T4PLJ0"/>
<sequence>MTEKILTVRNRAGIHARPAALIAQTANKFACEVTMIKDDAEVNAKSIMGVITMAAAYNTNITLRTDGADEVQCADAIAQLFDKKFEEE</sequence>
<evidence type="ECO:0000313" key="6">
    <source>
        <dbReference type="EMBL" id="SJZ92126.1"/>
    </source>
</evidence>
<dbReference type="PRINTS" id="PR00107">
    <property type="entry name" value="PHOSPHOCPHPR"/>
</dbReference>
<keyword evidence="4" id="KW-0598">Phosphotransferase system</keyword>
<reference evidence="6 7" key="1">
    <citation type="submission" date="2017-02" db="EMBL/GenBank/DDBJ databases">
        <authorList>
            <person name="Peterson S.W."/>
        </authorList>
    </citation>
    <scope>NUCLEOTIDE SEQUENCE [LARGE SCALE GENOMIC DNA]</scope>
    <source>
        <strain evidence="6 7">ATCC BAA-909</strain>
    </source>
</reference>
<dbReference type="InterPro" id="IPR050399">
    <property type="entry name" value="HPr"/>
</dbReference>
<name>A0A1T4PLJ0_9SPIR</name>
<dbReference type="CDD" id="cd00367">
    <property type="entry name" value="PTS-HPr_like"/>
    <property type="match status" value="1"/>
</dbReference>
<dbReference type="PROSITE" id="PS00369">
    <property type="entry name" value="PTS_HPR_HIS"/>
    <property type="match status" value="1"/>
</dbReference>
<keyword evidence="3" id="KW-0963">Cytoplasm</keyword>
<dbReference type="PANTHER" id="PTHR33705:SF2">
    <property type="entry name" value="PHOSPHOCARRIER PROTEIN NPR"/>
    <property type="match status" value="1"/>
</dbReference>
<dbReference type="PROSITE" id="PS51350">
    <property type="entry name" value="PTS_HPR_DOM"/>
    <property type="match status" value="1"/>
</dbReference>
<evidence type="ECO:0000256" key="4">
    <source>
        <dbReference type="ARBA" id="ARBA00022683"/>
    </source>
</evidence>
<dbReference type="PANTHER" id="PTHR33705">
    <property type="entry name" value="PHOSPHOCARRIER PROTEIN HPR"/>
    <property type="match status" value="1"/>
</dbReference>
<evidence type="ECO:0000256" key="2">
    <source>
        <dbReference type="ARBA" id="ARBA00010736"/>
    </source>
</evidence>
<evidence type="ECO:0000313" key="7">
    <source>
        <dbReference type="Proteomes" id="UP000190395"/>
    </source>
</evidence>
<dbReference type="OrthoDB" id="9809047at2"/>
<evidence type="ECO:0000256" key="3">
    <source>
        <dbReference type="ARBA" id="ARBA00022490"/>
    </source>
</evidence>
<dbReference type="GeneID" id="303367873"/>
<gene>
    <name evidence="6" type="ORF">SAMN02745152_01641</name>
</gene>
<dbReference type="Proteomes" id="UP000190395">
    <property type="component" value="Unassembled WGS sequence"/>
</dbReference>
<dbReference type="GO" id="GO:0009401">
    <property type="term" value="P:phosphoenolpyruvate-dependent sugar phosphotransferase system"/>
    <property type="evidence" value="ECO:0007669"/>
    <property type="project" value="UniProtKB-KW"/>
</dbReference>
<comment type="similarity">
    <text evidence="2">Belongs to the HPr family.</text>
</comment>
<protein>
    <submittedName>
        <fullName evidence="6">Phosphocarrier protein</fullName>
    </submittedName>
</protein>
<dbReference type="Gene3D" id="3.30.1340.10">
    <property type="entry name" value="HPr-like"/>
    <property type="match status" value="1"/>
</dbReference>
<dbReference type="InterPro" id="IPR035895">
    <property type="entry name" value="HPr-like_sf"/>
</dbReference>
<dbReference type="GO" id="GO:0005737">
    <property type="term" value="C:cytoplasm"/>
    <property type="evidence" value="ECO:0007669"/>
    <property type="project" value="UniProtKB-SubCell"/>
</dbReference>
<dbReference type="STRING" id="225004.SAMN02745152_01641"/>
<dbReference type="NCBIfam" id="TIGR01003">
    <property type="entry name" value="PTS_HPr_family"/>
    <property type="match status" value="1"/>
</dbReference>
<accession>A0A1T4PLJ0</accession>
<dbReference type="RefSeq" id="WP_078931373.1">
    <property type="nucleotide sequence ID" value="NZ_DAVZIU010000001.1"/>
</dbReference>
<dbReference type="EMBL" id="FUXC01000009">
    <property type="protein sequence ID" value="SJZ92126.1"/>
    <property type="molecule type" value="Genomic_DNA"/>
</dbReference>
<dbReference type="InterPro" id="IPR001020">
    <property type="entry name" value="PTS_HPr_His_P_site"/>
</dbReference>
<comment type="subcellular location">
    <subcellularLocation>
        <location evidence="1">Cytoplasm</location>
    </subcellularLocation>
</comment>
<organism evidence="6 7">
    <name type="scientific">Treponema berlinense</name>
    <dbReference type="NCBI Taxonomy" id="225004"/>
    <lineage>
        <taxon>Bacteria</taxon>
        <taxon>Pseudomonadati</taxon>
        <taxon>Spirochaetota</taxon>
        <taxon>Spirochaetia</taxon>
        <taxon>Spirochaetales</taxon>
        <taxon>Treponemataceae</taxon>
        <taxon>Treponema</taxon>
    </lineage>
</organism>
<feature type="domain" description="HPr" evidence="5">
    <location>
        <begin position="1"/>
        <end position="88"/>
    </location>
</feature>
<dbReference type="SUPFAM" id="SSF55594">
    <property type="entry name" value="HPr-like"/>
    <property type="match status" value="1"/>
</dbReference>
<dbReference type="Pfam" id="PF00381">
    <property type="entry name" value="PTS-HPr"/>
    <property type="match status" value="1"/>
</dbReference>
<evidence type="ECO:0000259" key="5">
    <source>
        <dbReference type="PROSITE" id="PS51350"/>
    </source>
</evidence>
<proteinExistence type="inferred from homology"/>
<evidence type="ECO:0000256" key="1">
    <source>
        <dbReference type="ARBA" id="ARBA00004496"/>
    </source>
</evidence>
<dbReference type="InterPro" id="IPR000032">
    <property type="entry name" value="HPr-like"/>
</dbReference>